<accession>A0ABU4HZ48</accession>
<proteinExistence type="predicted"/>
<dbReference type="RefSeq" id="WP_318600220.1">
    <property type="nucleotide sequence ID" value="NZ_JAWSTH010000101.1"/>
</dbReference>
<protein>
    <submittedName>
        <fullName evidence="1">Uncharacterized protein</fullName>
    </submittedName>
</protein>
<dbReference type="Proteomes" id="UP001284601">
    <property type="component" value="Unassembled WGS sequence"/>
</dbReference>
<sequence>MRRISLIATVVTVLVVPFALVATASAAVRVVEPARAFRRQITAVKRHTKIGVLLPDRVAIDVPSGHGVEVKWSSNRRTWTIALGIGPRCGGANACFVGEFTATRGEQPAFTRRVRLHGGVTGYYKPSTCGASCSPPQLQWRVGDVLYDVQFRAAGRGSDRAKLVAIADSALAAGPR</sequence>
<evidence type="ECO:0000313" key="2">
    <source>
        <dbReference type="Proteomes" id="UP001284601"/>
    </source>
</evidence>
<evidence type="ECO:0000313" key="1">
    <source>
        <dbReference type="EMBL" id="MDW5597755.1"/>
    </source>
</evidence>
<keyword evidence="2" id="KW-1185">Reference proteome</keyword>
<comment type="caution">
    <text evidence="1">The sequence shown here is derived from an EMBL/GenBank/DDBJ whole genome shotgun (WGS) entry which is preliminary data.</text>
</comment>
<reference evidence="1 2" key="2">
    <citation type="submission" date="2023-10" db="EMBL/GenBank/DDBJ databases">
        <authorList>
            <person name="Han X.F."/>
        </authorList>
    </citation>
    <scope>NUCLEOTIDE SEQUENCE [LARGE SCALE GENOMIC DNA]</scope>
    <source>
        <strain evidence="1 2">KCTC 39840</strain>
    </source>
</reference>
<name>A0ABU4HZ48_9ACTN</name>
<organism evidence="1 2">
    <name type="scientific">Conexibacter stalactiti</name>
    <dbReference type="NCBI Taxonomy" id="1940611"/>
    <lineage>
        <taxon>Bacteria</taxon>
        <taxon>Bacillati</taxon>
        <taxon>Actinomycetota</taxon>
        <taxon>Thermoleophilia</taxon>
        <taxon>Solirubrobacterales</taxon>
        <taxon>Conexibacteraceae</taxon>
        <taxon>Conexibacter</taxon>
    </lineage>
</organism>
<gene>
    <name evidence="1" type="ORF">R7226_25610</name>
</gene>
<dbReference type="EMBL" id="JAWSTH010000101">
    <property type="protein sequence ID" value="MDW5597755.1"/>
    <property type="molecule type" value="Genomic_DNA"/>
</dbReference>
<reference evidence="2" key="1">
    <citation type="submission" date="2023-07" db="EMBL/GenBank/DDBJ databases">
        <title>Conexibacter stalactiti sp. nov., isolated from stalactites in a lava cave and emended description of the genus Conexibacter.</title>
        <authorList>
            <person name="Lee S.D."/>
        </authorList>
    </citation>
    <scope>NUCLEOTIDE SEQUENCE [LARGE SCALE GENOMIC DNA]</scope>
    <source>
        <strain evidence="2">KCTC 39840</strain>
    </source>
</reference>